<accession>A0A0U2UH81</accession>
<dbReference type="CDD" id="cd00586">
    <property type="entry name" value="4HBT"/>
    <property type="match status" value="1"/>
</dbReference>
<sequence length="161" mass="18363">MKTISFVQPDPQSWLEKFHFSIPIKVRYCETDLLGHVNNVSYFMYFEQGRIEYFEHLALTEDLFNDKTVSVVANLECQYLASIYLRDPLKLHIRTANIGRSSLDLEYALAVNGQLRAAGRGTIVLVDTNSGKSTPIPDAAREAIRSFEERSIEQNRMGSRS</sequence>
<dbReference type="SUPFAM" id="SSF54637">
    <property type="entry name" value="Thioesterase/thiol ester dehydrase-isomerase"/>
    <property type="match status" value="1"/>
</dbReference>
<dbReference type="InterPro" id="IPR029069">
    <property type="entry name" value="HotDog_dom_sf"/>
</dbReference>
<dbReference type="RefSeq" id="WP_054818439.1">
    <property type="nucleotide sequence ID" value="NZ_BJCS01000016.1"/>
</dbReference>
<dbReference type="KEGG" id="pnp:IJ22_51570"/>
<dbReference type="OrthoDB" id="9799036at2"/>
<name>A0A0U2UH81_9BACL</name>
<dbReference type="Pfam" id="PF13279">
    <property type="entry name" value="4HBT_2"/>
    <property type="match status" value="1"/>
</dbReference>
<evidence type="ECO:0000313" key="2">
    <source>
        <dbReference type="Proteomes" id="UP000061660"/>
    </source>
</evidence>
<reference evidence="1 2" key="2">
    <citation type="journal article" date="2016" name="Genome Announc.">
        <title>Complete Genome Sequences of Two Interactive Moderate Thermophiles, Paenibacillus napthalenovorans 32O-Y and Paenibacillus sp. 32O-W.</title>
        <authorList>
            <person name="Butler R.R.III."/>
            <person name="Wang J."/>
            <person name="Stark B.C."/>
            <person name="Pombert J.F."/>
        </authorList>
    </citation>
    <scope>NUCLEOTIDE SEQUENCE [LARGE SCALE GENOMIC DNA]</scope>
    <source>
        <strain evidence="1 2">32O-Y</strain>
    </source>
</reference>
<dbReference type="STRING" id="162209.IJ22_51570"/>
<reference evidence="2" key="1">
    <citation type="submission" date="2015-12" db="EMBL/GenBank/DDBJ databases">
        <title>Complete genome sequences of two moderately thermophilic Paenibacillus species.</title>
        <authorList>
            <person name="Butler R.III."/>
            <person name="Wang J."/>
            <person name="Stark B.C."/>
            <person name="Pombert J.-F."/>
        </authorList>
    </citation>
    <scope>NUCLEOTIDE SEQUENCE [LARGE SCALE GENOMIC DNA]</scope>
    <source>
        <strain evidence="2">32O-Y</strain>
    </source>
</reference>
<proteinExistence type="predicted"/>
<gene>
    <name evidence="1" type="ORF">IJ22_51570</name>
</gene>
<dbReference type="Proteomes" id="UP000061660">
    <property type="component" value="Chromosome"/>
</dbReference>
<dbReference type="PANTHER" id="PTHR31793:SF24">
    <property type="entry name" value="LONG-CHAIN ACYL-COA THIOESTERASE FADM"/>
    <property type="match status" value="1"/>
</dbReference>
<dbReference type="AlphaFoldDB" id="A0A0U2UH81"/>
<dbReference type="InterPro" id="IPR050563">
    <property type="entry name" value="4-hydroxybenzoyl-CoA_TE"/>
</dbReference>
<dbReference type="EMBL" id="CP013652">
    <property type="protein sequence ID" value="ALS25416.1"/>
    <property type="molecule type" value="Genomic_DNA"/>
</dbReference>
<organism evidence="1 2">
    <name type="scientific">Paenibacillus naphthalenovorans</name>
    <dbReference type="NCBI Taxonomy" id="162209"/>
    <lineage>
        <taxon>Bacteria</taxon>
        <taxon>Bacillati</taxon>
        <taxon>Bacillota</taxon>
        <taxon>Bacilli</taxon>
        <taxon>Bacillales</taxon>
        <taxon>Paenibacillaceae</taxon>
        <taxon>Paenibacillus</taxon>
    </lineage>
</organism>
<protein>
    <submittedName>
        <fullName evidence="1">Thioesterase</fullName>
    </submittedName>
</protein>
<dbReference type="PATRIC" id="fig|162209.4.peg.5453"/>
<dbReference type="Gene3D" id="3.10.129.10">
    <property type="entry name" value="Hotdog Thioesterase"/>
    <property type="match status" value="1"/>
</dbReference>
<dbReference type="PANTHER" id="PTHR31793">
    <property type="entry name" value="4-HYDROXYBENZOYL-COA THIOESTERASE FAMILY MEMBER"/>
    <property type="match status" value="1"/>
</dbReference>
<keyword evidence="2" id="KW-1185">Reference proteome</keyword>
<dbReference type="GO" id="GO:0047617">
    <property type="term" value="F:fatty acyl-CoA hydrolase activity"/>
    <property type="evidence" value="ECO:0007669"/>
    <property type="project" value="TreeGrafter"/>
</dbReference>
<evidence type="ECO:0000313" key="1">
    <source>
        <dbReference type="EMBL" id="ALS25416.1"/>
    </source>
</evidence>